<keyword evidence="3" id="KW-0732">Signal</keyword>
<dbReference type="GO" id="GO:0005886">
    <property type="term" value="C:plasma membrane"/>
    <property type="evidence" value="ECO:0007669"/>
    <property type="project" value="InterPro"/>
</dbReference>
<evidence type="ECO:0000256" key="1">
    <source>
        <dbReference type="ARBA" id="ARBA00004167"/>
    </source>
</evidence>
<dbReference type="Pfam" id="PF14921">
    <property type="entry name" value="APCDDC"/>
    <property type="match status" value="2"/>
</dbReference>
<evidence type="ECO:0000256" key="3">
    <source>
        <dbReference type="ARBA" id="ARBA00022729"/>
    </source>
</evidence>
<sequence length="397" mass="46346">NVTGAWVSTRCEVQAGPKFLIRFYEFRSDRHFLLRHHFYSDPDCTKPTVTMTTSGRFLNEGLVDSLLILGATERRFVIRKIHLNVEDGVFTQTLHRLFNNPSRACSKCSKLHGEHMKKHHRLLVYSSQTNCDCTDELDFYLGELEVMKVVRVKDYRPPFKTVTQLFAGDVKTKIDNRRYYRSNTFQAPLERLGVSISAAIKRRLVQFFPPNLHRTLISPNSQQFILHGNWLSVRCELRPHSSFLTRHLFFPRNGNVWSGVYRYYVDDQCREPYYTLRAHGRYDRTAINPTNGDVDYVFDARRMFITSHSVNLTSLLNDAKRGSLKLETHVEYDVPETEGIPLIDLSLPRREYDHIMMRRIDGNLLLFTGRRPNDGTIPDSADKRTTSYQDELLRCRS</sequence>
<reference evidence="7" key="4">
    <citation type="submission" date="2025-09" db="UniProtKB">
        <authorList>
            <consortium name="Ensembl"/>
        </authorList>
    </citation>
    <scope>IDENTIFICATION</scope>
</reference>
<reference evidence="7" key="2">
    <citation type="journal article" date="2008" name="Genome Biol.">
        <title>Improved genome assembly and evidence-based global gene model set for the chordate Ciona intestinalis: new insight into intron and operon populations.</title>
        <authorList>
            <person name="Satou Y."/>
            <person name="Mineta K."/>
            <person name="Ogasawara M."/>
            <person name="Sasakura Y."/>
            <person name="Shoguchi E."/>
            <person name="Ueno K."/>
            <person name="Yamada L."/>
            <person name="Matsumoto J."/>
            <person name="Wasserscheid J."/>
            <person name="Dewar K."/>
            <person name="Wiley G.B."/>
            <person name="Macmil S.L."/>
            <person name="Roe B.A."/>
            <person name="Zeller R.W."/>
            <person name="Hastings K.E."/>
            <person name="Lemaire P."/>
            <person name="Lindquist E."/>
            <person name="Endo T."/>
            <person name="Hotta K."/>
            <person name="Inaba K."/>
        </authorList>
    </citation>
    <scope>NUCLEOTIDE SEQUENCE [LARGE SCALE GENOMIC DNA]</scope>
    <source>
        <strain evidence="7">wild type</strain>
    </source>
</reference>
<dbReference type="STRING" id="7719.ENSCINP00000022338"/>
<feature type="domain" description="APCDD1" evidence="6">
    <location>
        <begin position="203"/>
        <end position="396"/>
    </location>
</feature>
<dbReference type="OMA" id="MPLIQCT"/>
<proteinExistence type="predicted"/>
<dbReference type="InterPro" id="IPR029405">
    <property type="entry name" value="APCDD1_dom"/>
</dbReference>
<protein>
    <recommendedName>
        <fullName evidence="6">APCDD1 domain-containing protein</fullName>
    </recommendedName>
</protein>
<dbReference type="GO" id="GO:0030178">
    <property type="term" value="P:negative regulation of Wnt signaling pathway"/>
    <property type="evidence" value="ECO:0007669"/>
    <property type="project" value="InterPro"/>
</dbReference>
<evidence type="ECO:0000313" key="8">
    <source>
        <dbReference type="Proteomes" id="UP000008144"/>
    </source>
</evidence>
<accession>F6T9U4</accession>
<organism evidence="7 8">
    <name type="scientific">Ciona intestinalis</name>
    <name type="common">Transparent sea squirt</name>
    <name type="synonym">Ascidia intestinalis</name>
    <dbReference type="NCBI Taxonomy" id="7719"/>
    <lineage>
        <taxon>Eukaryota</taxon>
        <taxon>Metazoa</taxon>
        <taxon>Chordata</taxon>
        <taxon>Tunicata</taxon>
        <taxon>Ascidiacea</taxon>
        <taxon>Phlebobranchia</taxon>
        <taxon>Cionidae</taxon>
        <taxon>Ciona</taxon>
    </lineage>
</organism>
<dbReference type="PANTHER" id="PTHR31021:SF1">
    <property type="entry name" value="CHROMOSOME UNDETERMINED SCAFFOLD_56, WHOLE GENOME SHOTGUN SEQUENCE"/>
    <property type="match status" value="1"/>
</dbReference>
<dbReference type="GeneTree" id="ENSGT00640000091492"/>
<comment type="subcellular location">
    <subcellularLocation>
        <location evidence="1">Membrane</location>
        <topology evidence="1">Single-pass membrane protein</topology>
    </subcellularLocation>
</comment>
<keyword evidence="8" id="KW-1185">Reference proteome</keyword>
<dbReference type="AlphaFoldDB" id="F6T9U4"/>
<dbReference type="EMBL" id="EAAA01001622">
    <property type="status" value="NOT_ANNOTATED_CDS"/>
    <property type="molecule type" value="Genomic_DNA"/>
</dbReference>
<dbReference type="InParanoid" id="F6T9U4"/>
<evidence type="ECO:0000256" key="2">
    <source>
        <dbReference type="ARBA" id="ARBA00022692"/>
    </source>
</evidence>
<feature type="domain" description="APCDD1" evidence="6">
    <location>
        <begin position="1"/>
        <end position="202"/>
    </location>
</feature>
<evidence type="ECO:0000256" key="4">
    <source>
        <dbReference type="ARBA" id="ARBA00023136"/>
    </source>
</evidence>
<name>F6T9U4_CIOIN</name>
<keyword evidence="2" id="KW-0812">Transmembrane</keyword>
<evidence type="ECO:0000256" key="5">
    <source>
        <dbReference type="ARBA" id="ARBA00023180"/>
    </source>
</evidence>
<dbReference type="HOGENOM" id="CLU_035648_0_0_1"/>
<dbReference type="Ensembl" id="ENSCINT00000022584.2">
    <property type="protein sequence ID" value="ENSCINP00000022338.2"/>
    <property type="gene ID" value="ENSCING00000011767.2"/>
</dbReference>
<dbReference type="SMART" id="SM01352">
    <property type="entry name" value="APCDDC"/>
    <property type="match status" value="2"/>
</dbReference>
<evidence type="ECO:0000313" key="7">
    <source>
        <dbReference type="Ensembl" id="ENSCINP00000022338.2"/>
    </source>
</evidence>
<dbReference type="PANTHER" id="PTHR31021">
    <property type="entry name" value="ADENOMATOSIS POLYPOSIS COLI DOWN-REGULATED 1"/>
    <property type="match status" value="1"/>
</dbReference>
<reference evidence="8" key="1">
    <citation type="journal article" date="2002" name="Science">
        <title>The draft genome of Ciona intestinalis: insights into chordate and vertebrate origins.</title>
        <authorList>
            <person name="Dehal P."/>
            <person name="Satou Y."/>
            <person name="Campbell R.K."/>
            <person name="Chapman J."/>
            <person name="Degnan B."/>
            <person name="De Tomaso A."/>
            <person name="Davidson B."/>
            <person name="Di Gregorio A."/>
            <person name="Gelpke M."/>
            <person name="Goodstein D.M."/>
            <person name="Harafuji N."/>
            <person name="Hastings K.E."/>
            <person name="Ho I."/>
            <person name="Hotta K."/>
            <person name="Huang W."/>
            <person name="Kawashima T."/>
            <person name="Lemaire P."/>
            <person name="Martinez D."/>
            <person name="Meinertzhagen I.A."/>
            <person name="Necula S."/>
            <person name="Nonaka M."/>
            <person name="Putnam N."/>
            <person name="Rash S."/>
            <person name="Saiga H."/>
            <person name="Satake M."/>
            <person name="Terry A."/>
            <person name="Yamada L."/>
            <person name="Wang H.G."/>
            <person name="Awazu S."/>
            <person name="Azumi K."/>
            <person name="Boore J."/>
            <person name="Branno M."/>
            <person name="Chin-Bow S."/>
            <person name="DeSantis R."/>
            <person name="Doyle S."/>
            <person name="Francino P."/>
            <person name="Keys D.N."/>
            <person name="Haga S."/>
            <person name="Hayashi H."/>
            <person name="Hino K."/>
            <person name="Imai K.S."/>
            <person name="Inaba K."/>
            <person name="Kano S."/>
            <person name="Kobayashi K."/>
            <person name="Kobayashi M."/>
            <person name="Lee B.I."/>
            <person name="Makabe K.W."/>
            <person name="Manohar C."/>
            <person name="Matassi G."/>
            <person name="Medina M."/>
            <person name="Mochizuki Y."/>
            <person name="Mount S."/>
            <person name="Morishita T."/>
            <person name="Miura S."/>
            <person name="Nakayama A."/>
            <person name="Nishizaka S."/>
            <person name="Nomoto H."/>
            <person name="Ohta F."/>
            <person name="Oishi K."/>
            <person name="Rigoutsos I."/>
            <person name="Sano M."/>
            <person name="Sasaki A."/>
            <person name="Sasakura Y."/>
            <person name="Shoguchi E."/>
            <person name="Shin-i T."/>
            <person name="Spagnuolo A."/>
            <person name="Stainier D."/>
            <person name="Suzuki M.M."/>
            <person name="Tassy O."/>
            <person name="Takatori N."/>
            <person name="Tokuoka M."/>
            <person name="Yagi K."/>
            <person name="Yoshizaki F."/>
            <person name="Wada S."/>
            <person name="Zhang C."/>
            <person name="Hyatt P.D."/>
            <person name="Larimer F."/>
            <person name="Detter C."/>
            <person name="Doggett N."/>
            <person name="Glavina T."/>
            <person name="Hawkins T."/>
            <person name="Richardson P."/>
            <person name="Lucas S."/>
            <person name="Kohara Y."/>
            <person name="Levine M."/>
            <person name="Satoh N."/>
            <person name="Rokhsar D.S."/>
        </authorList>
    </citation>
    <scope>NUCLEOTIDE SEQUENCE [LARGE SCALE GENOMIC DNA]</scope>
</reference>
<keyword evidence="5" id="KW-0325">Glycoprotein</keyword>
<dbReference type="GO" id="GO:0017147">
    <property type="term" value="F:Wnt-protein binding"/>
    <property type="evidence" value="ECO:0007669"/>
    <property type="project" value="InterPro"/>
</dbReference>
<reference evidence="7" key="3">
    <citation type="submission" date="2025-08" db="UniProtKB">
        <authorList>
            <consortium name="Ensembl"/>
        </authorList>
    </citation>
    <scope>IDENTIFICATION</scope>
</reference>
<dbReference type="InterPro" id="IPR042425">
    <property type="entry name" value="APCDD1"/>
</dbReference>
<dbReference type="Proteomes" id="UP000008144">
    <property type="component" value="Chromosome 3"/>
</dbReference>
<keyword evidence="4" id="KW-0472">Membrane</keyword>
<evidence type="ECO:0000259" key="6">
    <source>
        <dbReference type="SMART" id="SM01352"/>
    </source>
</evidence>